<dbReference type="InterPro" id="IPR010982">
    <property type="entry name" value="Lambda_DNA-bd_dom_sf"/>
</dbReference>
<dbReference type="Gene3D" id="1.10.260.40">
    <property type="entry name" value="lambda repressor-like DNA-binding domains"/>
    <property type="match status" value="1"/>
</dbReference>
<comment type="caution">
    <text evidence="2">The sequence shown here is derived from an EMBL/GenBank/DDBJ whole genome shotgun (WGS) entry which is preliminary data.</text>
</comment>
<keyword evidence="3" id="KW-1185">Reference proteome</keyword>
<evidence type="ECO:0000259" key="1">
    <source>
        <dbReference type="PROSITE" id="PS50943"/>
    </source>
</evidence>
<dbReference type="SMART" id="SM00530">
    <property type="entry name" value="HTH_XRE"/>
    <property type="match status" value="1"/>
</dbReference>
<evidence type="ECO:0000313" key="3">
    <source>
        <dbReference type="Proteomes" id="UP001550348"/>
    </source>
</evidence>
<name>A0ABV2VVN3_9ACTN</name>
<proteinExistence type="predicted"/>
<sequence>MEIPVRRQLVAAELKRIRESIGASGEEVAAALGWSQSKISRVENARIAISVRDLATLLHYYGASEEVRAELLAATAEDAGYPGAWVVQAGGPRRRQTEVASIETRVTSIRQYYPLMIPGQLQSPDYALAFTRLGGWPDPESIVARRMKRQELLGSAHSPRYTALLEARGFLSWPGGRDVMMGQIDFIRVRAQQRNISIQVIPLREDRLAAAIIPFTLYEFASGSQPSVVFVETQTADLYLSAQPDIDTYEDIFGKLTSEALDEETSLDYLAELVSHVEDVVHRRWD</sequence>
<reference evidence="2 3" key="1">
    <citation type="submission" date="2024-06" db="EMBL/GenBank/DDBJ databases">
        <title>The Natural Products Discovery Center: Release of the First 8490 Sequenced Strains for Exploring Actinobacteria Biosynthetic Diversity.</title>
        <authorList>
            <person name="Kalkreuter E."/>
            <person name="Kautsar S.A."/>
            <person name="Yang D."/>
            <person name="Bader C.D."/>
            <person name="Teijaro C.N."/>
            <person name="Fluegel L."/>
            <person name="Davis C.M."/>
            <person name="Simpson J.R."/>
            <person name="Lauterbach L."/>
            <person name="Steele A.D."/>
            <person name="Gui C."/>
            <person name="Meng S."/>
            <person name="Li G."/>
            <person name="Viehrig K."/>
            <person name="Ye F."/>
            <person name="Su P."/>
            <person name="Kiefer A.F."/>
            <person name="Nichols A."/>
            <person name="Cepeda A.J."/>
            <person name="Yan W."/>
            <person name="Fan B."/>
            <person name="Jiang Y."/>
            <person name="Adhikari A."/>
            <person name="Zheng C.-J."/>
            <person name="Schuster L."/>
            <person name="Cowan T.M."/>
            <person name="Smanski M.J."/>
            <person name="Chevrette M.G."/>
            <person name="De Carvalho L.P.S."/>
            <person name="Shen B."/>
        </authorList>
    </citation>
    <scope>NUCLEOTIDE SEQUENCE [LARGE SCALE GENOMIC DNA]</scope>
    <source>
        <strain evidence="2 3">NPDC006286</strain>
    </source>
</reference>
<dbReference type="InterPro" id="IPR001387">
    <property type="entry name" value="Cro/C1-type_HTH"/>
</dbReference>
<dbReference type="EMBL" id="JBEXRX010000243">
    <property type="protein sequence ID" value="MEU0156841.1"/>
    <property type="molecule type" value="Genomic_DNA"/>
</dbReference>
<protein>
    <submittedName>
        <fullName evidence="2">Helix-turn-helix transcriptional regulator</fullName>
    </submittedName>
</protein>
<dbReference type="CDD" id="cd00093">
    <property type="entry name" value="HTH_XRE"/>
    <property type="match status" value="1"/>
</dbReference>
<feature type="domain" description="HTH cro/C1-type" evidence="1">
    <location>
        <begin position="14"/>
        <end position="68"/>
    </location>
</feature>
<evidence type="ECO:0000313" key="2">
    <source>
        <dbReference type="EMBL" id="MEU0156841.1"/>
    </source>
</evidence>
<accession>A0ABV2VVN3</accession>
<dbReference type="SUPFAM" id="SSF47413">
    <property type="entry name" value="lambda repressor-like DNA-binding domains"/>
    <property type="match status" value="1"/>
</dbReference>
<dbReference type="RefSeq" id="WP_355668322.1">
    <property type="nucleotide sequence ID" value="NZ_JBEXRX010000243.1"/>
</dbReference>
<dbReference type="Pfam" id="PF13560">
    <property type="entry name" value="HTH_31"/>
    <property type="match status" value="1"/>
</dbReference>
<dbReference type="PROSITE" id="PS50943">
    <property type="entry name" value="HTH_CROC1"/>
    <property type="match status" value="1"/>
</dbReference>
<dbReference type="InterPro" id="IPR043917">
    <property type="entry name" value="DUF5753"/>
</dbReference>
<dbReference type="Pfam" id="PF19054">
    <property type="entry name" value="DUF5753"/>
    <property type="match status" value="1"/>
</dbReference>
<organism evidence="2 3">
    <name type="scientific">Micromonospora fulviviridis</name>
    <dbReference type="NCBI Taxonomy" id="47860"/>
    <lineage>
        <taxon>Bacteria</taxon>
        <taxon>Bacillati</taxon>
        <taxon>Actinomycetota</taxon>
        <taxon>Actinomycetes</taxon>
        <taxon>Micromonosporales</taxon>
        <taxon>Micromonosporaceae</taxon>
        <taxon>Micromonospora</taxon>
    </lineage>
</organism>
<gene>
    <name evidence="2" type="ORF">ABZ071_34240</name>
</gene>
<dbReference type="Proteomes" id="UP001550348">
    <property type="component" value="Unassembled WGS sequence"/>
</dbReference>